<dbReference type="Pfam" id="PF04588">
    <property type="entry name" value="HIG_1_N"/>
    <property type="match status" value="1"/>
</dbReference>
<feature type="domain" description="HIG1" evidence="6">
    <location>
        <begin position="17"/>
        <end position="108"/>
    </location>
</feature>
<comment type="caution">
    <text evidence="7">The sequence shown here is derived from an EMBL/GenBank/DDBJ whole genome shotgun (WGS) entry which is preliminary data.</text>
</comment>
<dbReference type="OrthoDB" id="1915122at2759"/>
<keyword evidence="4 5" id="KW-0472">Membrane</keyword>
<feature type="transmembrane region" description="Helical" evidence="5">
    <location>
        <begin position="76"/>
        <end position="96"/>
    </location>
</feature>
<dbReference type="GO" id="GO:0005739">
    <property type="term" value="C:mitochondrion"/>
    <property type="evidence" value="ECO:0007669"/>
    <property type="project" value="UniProtKB-SubCell"/>
</dbReference>
<feature type="transmembrane region" description="Helical" evidence="5">
    <location>
        <begin position="45"/>
        <end position="64"/>
    </location>
</feature>
<name>A0A4Y9ZGQ5_9AGAM</name>
<reference evidence="7 8" key="1">
    <citation type="submission" date="2019-02" db="EMBL/GenBank/DDBJ databases">
        <title>Genome sequencing of the rare red list fungi Hericium alpestre (H. flagellum).</title>
        <authorList>
            <person name="Buettner E."/>
            <person name="Kellner H."/>
        </authorList>
    </citation>
    <scope>NUCLEOTIDE SEQUENCE [LARGE SCALE GENOMIC DNA]</scope>
    <source>
        <strain evidence="7 8">DSM 108284</strain>
    </source>
</reference>
<evidence type="ECO:0000313" key="8">
    <source>
        <dbReference type="Proteomes" id="UP000298061"/>
    </source>
</evidence>
<evidence type="ECO:0000259" key="6">
    <source>
        <dbReference type="PROSITE" id="PS51503"/>
    </source>
</evidence>
<evidence type="ECO:0000256" key="4">
    <source>
        <dbReference type="ARBA" id="ARBA00023136"/>
    </source>
</evidence>
<evidence type="ECO:0000256" key="5">
    <source>
        <dbReference type="SAM" id="Phobius"/>
    </source>
</evidence>
<evidence type="ECO:0000313" key="7">
    <source>
        <dbReference type="EMBL" id="TFY73360.1"/>
    </source>
</evidence>
<evidence type="ECO:0000256" key="3">
    <source>
        <dbReference type="ARBA" id="ARBA00022989"/>
    </source>
</evidence>
<proteinExistence type="predicted"/>
<keyword evidence="8" id="KW-1185">Reference proteome</keyword>
<feature type="non-terminal residue" evidence="7">
    <location>
        <position position="1"/>
    </location>
</feature>
<sequence length="138" mass="15517">EFNEQLHWKGAAKEMLDSAKVKEEQEWAALSMREKVHTWALQNQYKVILGSWAISMGIAAGLIMRDRHQSTSQKIVQARMWAQGLTIGVLIGAGILTHSQRQAAVRPVDHSWKDLLEANARDEEARKVGQLARAQHAP</sequence>
<keyword evidence="2 5" id="KW-0812">Transmembrane</keyword>
<gene>
    <name evidence="7" type="ORF">EWM64_g10652</name>
</gene>
<dbReference type="PANTHER" id="PTHR28018:SF3">
    <property type="entry name" value="RESPIRATORY SUPERCOMPLEX FACTOR 2, MITOCHONDRIAL"/>
    <property type="match status" value="1"/>
</dbReference>
<evidence type="ECO:0000256" key="2">
    <source>
        <dbReference type="ARBA" id="ARBA00022692"/>
    </source>
</evidence>
<keyword evidence="3 5" id="KW-1133">Transmembrane helix</keyword>
<organism evidence="7 8">
    <name type="scientific">Hericium alpestre</name>
    <dbReference type="NCBI Taxonomy" id="135208"/>
    <lineage>
        <taxon>Eukaryota</taxon>
        <taxon>Fungi</taxon>
        <taxon>Dikarya</taxon>
        <taxon>Basidiomycota</taxon>
        <taxon>Agaricomycotina</taxon>
        <taxon>Agaricomycetes</taxon>
        <taxon>Russulales</taxon>
        <taxon>Hericiaceae</taxon>
        <taxon>Hericium</taxon>
    </lineage>
</organism>
<dbReference type="PROSITE" id="PS51503">
    <property type="entry name" value="HIG1"/>
    <property type="match status" value="1"/>
</dbReference>
<dbReference type="Proteomes" id="UP000298061">
    <property type="component" value="Unassembled WGS sequence"/>
</dbReference>
<dbReference type="GO" id="GO:0033617">
    <property type="term" value="P:mitochondrial respiratory chain complex IV assembly"/>
    <property type="evidence" value="ECO:0007669"/>
    <property type="project" value="TreeGrafter"/>
</dbReference>
<dbReference type="InterPro" id="IPR040153">
    <property type="entry name" value="Rcf2"/>
</dbReference>
<dbReference type="STRING" id="135208.A0A4Y9ZGQ5"/>
<accession>A0A4Y9ZGQ5</accession>
<dbReference type="EMBL" id="SFCI01002948">
    <property type="protein sequence ID" value="TFY73360.1"/>
    <property type="molecule type" value="Genomic_DNA"/>
</dbReference>
<dbReference type="InterPro" id="IPR007667">
    <property type="entry name" value="Hypoxia_induced_domain"/>
</dbReference>
<evidence type="ECO:0000256" key="1">
    <source>
        <dbReference type="ARBA" id="ARBA00004173"/>
    </source>
</evidence>
<comment type="subcellular location">
    <subcellularLocation>
        <location evidence="1">Mitochondrion</location>
    </subcellularLocation>
</comment>
<dbReference type="AlphaFoldDB" id="A0A4Y9ZGQ5"/>
<dbReference type="PANTHER" id="PTHR28018">
    <property type="entry name" value="RESPIRATORY SUPERCOMPLEX FACTOR 2, MITOCHONDRIAL"/>
    <property type="match status" value="1"/>
</dbReference>
<protein>
    <recommendedName>
        <fullName evidence="6">HIG1 domain-containing protein</fullName>
    </recommendedName>
</protein>